<feature type="transmembrane region" description="Helical" evidence="1">
    <location>
        <begin position="12"/>
        <end position="42"/>
    </location>
</feature>
<dbReference type="Proteomes" id="UP000072763">
    <property type="component" value="Unassembled WGS sequence"/>
</dbReference>
<dbReference type="OrthoDB" id="4794509at2"/>
<gene>
    <name evidence="2" type="ORF">NS359_06390</name>
</gene>
<keyword evidence="1" id="KW-0812">Transmembrane</keyword>
<protein>
    <recommendedName>
        <fullName evidence="4">DUF4190 domain-containing protein</fullName>
    </recommendedName>
</protein>
<keyword evidence="1" id="KW-1133">Transmembrane helix</keyword>
<reference evidence="2 3" key="1">
    <citation type="journal article" date="2016" name="Front. Microbiol.">
        <title>Genomic Resource of Rice Seed Associated Bacteria.</title>
        <authorList>
            <person name="Midha S."/>
            <person name="Bansal K."/>
            <person name="Sharma S."/>
            <person name="Kumar N."/>
            <person name="Patil P.P."/>
            <person name="Chaudhry V."/>
            <person name="Patil P.B."/>
        </authorList>
    </citation>
    <scope>NUCLEOTIDE SEQUENCE [LARGE SCALE GENOMIC DNA]</scope>
    <source>
        <strain evidence="2 3">NS359</strain>
    </source>
</reference>
<dbReference type="RefSeq" id="WP_058749442.1">
    <property type="nucleotide sequence ID" value="NZ_LDRC01000030.1"/>
</dbReference>
<dbReference type="AlphaFoldDB" id="A0A147DRP7"/>
<name>A0A147DRP7_9MICO</name>
<comment type="caution">
    <text evidence="2">The sequence shown here is derived from an EMBL/GenBank/DDBJ whole genome shotgun (WGS) entry which is preliminary data.</text>
</comment>
<accession>A0A147DRP7</accession>
<dbReference type="EMBL" id="LDRC01000030">
    <property type="protein sequence ID" value="KTR52456.1"/>
    <property type="molecule type" value="Genomic_DNA"/>
</dbReference>
<dbReference type="STRING" id="465820.NS263_12180"/>
<sequence>MTTMQHSPRTGLGTASLVLGICSLLAGWTFFAPVVGLCLGIASRSREPMARGRAGWGILLNLVALAVWIVVGVLLVLGGAVAVWTGVQQGR</sequence>
<feature type="transmembrane region" description="Helical" evidence="1">
    <location>
        <begin position="54"/>
        <end position="87"/>
    </location>
</feature>
<evidence type="ECO:0000256" key="1">
    <source>
        <dbReference type="SAM" id="Phobius"/>
    </source>
</evidence>
<evidence type="ECO:0000313" key="2">
    <source>
        <dbReference type="EMBL" id="KTR52456.1"/>
    </source>
</evidence>
<evidence type="ECO:0008006" key="4">
    <source>
        <dbReference type="Google" id="ProtNLM"/>
    </source>
</evidence>
<evidence type="ECO:0000313" key="3">
    <source>
        <dbReference type="Proteomes" id="UP000072763"/>
    </source>
</evidence>
<organism evidence="2 3">
    <name type="scientific">Curtobacterium oceanosedimentum</name>
    <dbReference type="NCBI Taxonomy" id="465820"/>
    <lineage>
        <taxon>Bacteria</taxon>
        <taxon>Bacillati</taxon>
        <taxon>Actinomycetota</taxon>
        <taxon>Actinomycetes</taxon>
        <taxon>Micrococcales</taxon>
        <taxon>Microbacteriaceae</taxon>
        <taxon>Curtobacterium</taxon>
    </lineage>
</organism>
<dbReference type="PATRIC" id="fig|465820.4.peg.1353"/>
<keyword evidence="1" id="KW-0472">Membrane</keyword>
<proteinExistence type="predicted"/>